<dbReference type="InterPro" id="IPR007326">
    <property type="entry name" value="Lipoprotein-assoc_dom"/>
</dbReference>
<reference evidence="2 3" key="1">
    <citation type="journal article" date="2004" name="Genome Res.">
        <title>The complete genome and proteome of Mycoplasma mobile.</title>
        <authorList>
            <person name="Jaffe J.D."/>
            <person name="Stange-Thomann N."/>
            <person name="Smith C."/>
            <person name="DeCaprio D."/>
            <person name="Fisher S."/>
            <person name="Butler J."/>
            <person name="Calvo S."/>
            <person name="Elkins T."/>
            <person name="FitzGerald M.G."/>
            <person name="Hafez N."/>
            <person name="Kodira C.D."/>
            <person name="Major J."/>
            <person name="Wang S."/>
            <person name="Wilkinson J."/>
            <person name="Nicol R."/>
            <person name="Nusbaum C."/>
            <person name="Birren B."/>
            <person name="Berg H.C."/>
            <person name="Church G.M."/>
        </authorList>
    </citation>
    <scope>NUCLEOTIDE SEQUENCE [LARGE SCALE GENOMIC DNA]</scope>
    <source>
        <strain evidence="3">ATCC 43663 / 163K / NCTC 11711</strain>
    </source>
</reference>
<name>F8WJV5_MYCM1</name>
<protein>
    <submittedName>
        <fullName evidence="2">Gli349 adhesion and gliding protein</fullName>
    </submittedName>
</protein>
<gene>
    <name evidence="2" type="primary">gliA</name>
    <name evidence="2" type="ordered locus">MMOB1030</name>
</gene>
<organism evidence="2 3">
    <name type="scientific">Mycoplasma mobile (strain ATCC 43663 / 163K / NCTC 11711)</name>
    <name type="common">Mesomycoplasma mobile</name>
    <dbReference type="NCBI Taxonomy" id="267748"/>
    <lineage>
        <taxon>Bacteria</taxon>
        <taxon>Bacillati</taxon>
        <taxon>Mycoplasmatota</taxon>
        <taxon>Mycoplasmoidales</taxon>
        <taxon>Metamycoplasmataceae</taxon>
        <taxon>Mesomycoplasma</taxon>
    </lineage>
</organism>
<proteinExistence type="predicted"/>
<dbReference type="eggNOG" id="ENOG5030NB5">
    <property type="taxonomic scope" value="Bacteria"/>
</dbReference>
<dbReference type="EMBL" id="AE017308">
    <property type="protein sequence ID" value="AAT27589.1"/>
    <property type="molecule type" value="Genomic_DNA"/>
</dbReference>
<accession>F8WJV5</accession>
<feature type="domain" description="Lipoprotein-associated type-17" evidence="1">
    <location>
        <begin position="176"/>
        <end position="265"/>
    </location>
</feature>
<feature type="domain" description="Lipoprotein-associated type-17" evidence="1">
    <location>
        <begin position="2158"/>
        <end position="2241"/>
    </location>
</feature>
<dbReference type="OrthoDB" id="398642at2"/>
<dbReference type="Gene3D" id="3.80.10.10">
    <property type="entry name" value="Ribonuclease Inhibitor"/>
    <property type="match status" value="1"/>
</dbReference>
<evidence type="ECO:0000313" key="3">
    <source>
        <dbReference type="Proteomes" id="UP000009072"/>
    </source>
</evidence>
<feature type="domain" description="Lipoprotein-associated type-17" evidence="1">
    <location>
        <begin position="560"/>
        <end position="664"/>
    </location>
</feature>
<evidence type="ECO:0000313" key="2">
    <source>
        <dbReference type="EMBL" id="AAT27589.1"/>
    </source>
</evidence>
<dbReference type="KEGG" id="mmo:MMOB1030"/>
<dbReference type="InterPro" id="IPR026906">
    <property type="entry name" value="LRR_5"/>
</dbReference>
<dbReference type="STRING" id="267748.MMOB1030"/>
<keyword evidence="3" id="KW-1185">Reference proteome</keyword>
<evidence type="ECO:0000259" key="1">
    <source>
        <dbReference type="Pfam" id="PF04200"/>
    </source>
</evidence>
<dbReference type="InterPro" id="IPR032675">
    <property type="entry name" value="LRR_dom_sf"/>
</dbReference>
<feature type="domain" description="Lipoprotein-associated type-17" evidence="1">
    <location>
        <begin position="692"/>
        <end position="767"/>
    </location>
</feature>
<dbReference type="RefSeq" id="WP_011264623.1">
    <property type="nucleotide sequence ID" value="NC_006908.1"/>
</dbReference>
<feature type="domain" description="Lipoprotein-associated type-17" evidence="1">
    <location>
        <begin position="1856"/>
        <end position="1912"/>
    </location>
</feature>
<dbReference type="Pfam" id="PF13306">
    <property type="entry name" value="LRR_5"/>
    <property type="match status" value="1"/>
</dbReference>
<dbReference type="NCBIfam" id="NF045861">
    <property type="entry name" value="glide_Gli349"/>
    <property type="match status" value="1"/>
</dbReference>
<sequence>MTNKKTKLISGITATVVVASAVGIGVGTSFAINSEREVDQLRAISNAKIFPILKQMPFGGVENSSNPIKFLEAFNAKRLDTNLSPNALPIWNNSNFVSFDIVEMAKISGISETVLDNFSFKVEKAIISNANPNNLNLTIIVVSKNDSTLFTKYEILISDFLSEESYIQKAADIISTKIRTSNITTTNLIAQRTLASKVIASQLSDFIRDNIPFNNLVDANDISYAFEILSSNDNLGNIEAKITIIPRFSIERIVLESITLNGFSTTTNQEIIQIQNNIQNASELSFNFTPQAEILTIDNVNSNNIQNLAKLTQNPNPGLKYEIQTDSLIINKETNLINFDVLISDASGRNVETTKRYKTSVTFRPFTIFAFDQLDFVIKGEKLNQFLSQELNTLDFVPATNPNSNLTYTVQSTRIISFNSVLLTIRVVQNNTSNSQTYETIVNAGFSSIQNRQNAILTLIKEQEPAPISKIVLENTLASNVHPSNFNNPDFSNIIPLSLRNLPNFFPAITYSILNSDNANGTLDLRVNVSLPGMPQIGYTSKFNTLKSNDFVQNLIQLISNRKLSPILKTLTPSITIPTISLESIANDLVAPNQAQLMSGNNRITLPEGAVVTFEINRNTGTQGVLNPNDINGTLDISINFTLKLLGDVAIYQGNYTVTMTGFSSQELRNLENIAKFQSLGLRPIYNNPSVLASNLLPSNINLNNLNQFQVPVFDQVAFPDLTLRIKSILNPNNVLGSIDVTVEQKIIKNGITTTRDNVITIFGFRTESADNALSVITNYINTINGSDGQVVIKFKNTVNPNETLIASLTQNDVDFEPFNFGENELFPSLSAEVSAIRINPQDPTIAQILILVKSNVLVNGQNVQQVYIQNIPGFAPQEFIINREILKQYIENGNLSNTLISPILLPTIVKNLTLPNTVSLSSFETTTLSDPSNPNINLRLIGVAQGVVNPITNPPVATSVVATISASLGTGDSVVTQTYIVTIEGFATPIGMANQTIANNEVANIASRAVASLRDEAKKTLSVSQLLPSDFNLRYPANSTSIVPISDLSITQIEADPNDSTIAVLTIQVIIRVNSFNNSLNFGIATYTQKIPGFLNQDSGRIALGFRDLALNANDLIIFNGIKGDTGVDAAIQSGKDNFTINSPIGFENIIFSIQDFDSTSTNASRGELGFVIKGEFNGQILLSSTINQKIVVSEFLAENLAILNAATEFGVILKPEFNLNSNRPTASQASKDNFSINFSQAPDPRVEYEITNLVQGGEGQVDGNTVTLTIIITVIGTNVSRTYNTVFNGLATQSFVNNRTLVNAFISTPDFNTSILSEGDKNKAVLDLVADDFTINNTDPNIRVQISKIEPSALSSTTASITLSISTGKDLDVFSSDVIITKIGFSNPTVANNRRLIENYLSSSDLQKPFYVVENNILPEFVAANSLSKNNFAIKAISGAFSVIKQEITNLTLQVGVDPAIATSLTLTVEYSLGEGANRATIIKEYEIQGFATAAKATNFELLNRYMTSGNLSKPVFQPGFFANEVDILTVQTNINRYLTTNPLDGIFRPIVLTLDSIIFEQGSETTGIVTVRASNGIGDDIASETYEVRIEGFLTAIQNQNAIIALNYRNNLANRRVPQLNDDIVRATTAASNLTINSFNIAQPNPNPSNIRLSITRIILPEGISPAEATSVEVEVTIFVGNGNALSNTIKYTTSFAGFANLARELNNAALNEYIKSPNRLIPNLVPTIEKNQVSANSIVVSNLIFPNNQGSIATMQNNITINLSIGSVNVSPNNPNAIIIVINASAGTQVSNIVRGTYSITIDGFANEAAAINFRILNNYVQQLRQDPKPINPNIFLLNSADSAAPIVRDLFTIDSPFIFNGTNINLRIERGISIPSDNLANTTLEVRISASIGNEKIEYGVRFTQFASLERQNNINDVNNYIDNVNNRARAMLNPDATNLSTFEARNNNFTLINSPLASTGLNLVITSVSPKTLNLGDSLLDQTTAIVTISVTKGIGPNVFTRSYTVEVVGFKTLQFGINKVSTTNYINGSNLIRPTAIDPLIATLKSAFQLLSEEFTIDSFVNVAPPAGIIPNDPVTLNLKILSVAPSQRINDGTFAEFDIEVSVGVFGQPDYFAQTYKVELGGFLSNANFLINRFINSDPRPTFLKMLNGLNSNNRNQFLPSTVSEHDFSAPYIAGPNSTSEFTNGLEINLINLTLTLEIVNRNDQQGTLTLKIIVASGNNNSILTIIFSDFLTLPRKAVNDAPELEYELNTTDSDFKNKNSAPIIESDYRLANPNLVPAEVSYLIQSMTSLNDGESVELQITIRSMINPNISKTYTKTISGFLTTQKALNLRTLDTFINTIDRNGFAPTLQAGVNQKTAINFVTEWNSATPDQRNRLLSFNPNPQVNLVQRIDSIEVSVENDINVTILVQVTSGTGPDAATSSYSIQVGAFLSAGDAAVVALRSSISSAHLNKEAIQNHYFTPNGLSKNKLLISQNTIDKNDVFLDVDKIRKLANERQNQEINDVTVSFTINPLTRQNGLTGELSIEVTLEFKGQSQKFSIIVYGFETTNSLVSAYVRNEANRRKPILKSTFDKWTSLALVSKGDYEFNESNIPTQIDGQFLKISLNTIIINASDPSIVNFTIEVSMNVASIYEGINVILEDIQTYNFQISGFRKPQFQANEAIRVQYNENSEIVNGYFSQEQFNTKFDSPTDIATITRIEFSGIVTAIGNEQFKSATNLVELILSEGLISIGTESFRDAKLNTLRLPSTLVSIGQNAFKSSLLTGLTFMQLNLANTKVNVLNENVFAGAINNTVLIDDIHNWKFNIVSKFKVKYKEFNHGNNESATNAVINRNNFKYEVSDQNIIDGNNITIDFGILSSNTTRGIVFFKPTRKITTITNNQKERRAEKDEIIYGFQTTIRAAIENIGAQAFFDADDLSKINFDEKNSSKISSFGSSFAFGNSNNLNYSQNSIPSQAILGSNGSNNKTIEHQRNFLRFGRGQLITSSTQAPENYVLSGNNLELNPVNEKGSIFVVIRNTTNGTDFGSVLFGGLSSLHNKSDRKEVWAFDAGTPIGINANNLFLGTKPNWQVVEFHTTGVTNGSGTSAQHQYQVRQWVWDITTNSMIQRDFSDFITDRTLINGKFRFSINSLTPTNTDVASIAFVKDSQLTLQRRNDVANALRDKWINQNVSGDLS</sequence>
<dbReference type="Pfam" id="PF04200">
    <property type="entry name" value="Lipoprotein_17"/>
    <property type="match status" value="7"/>
</dbReference>
<dbReference type="HOGENOM" id="CLU_225527_0_0_14"/>
<feature type="domain" description="Lipoprotein-associated type-17" evidence="1">
    <location>
        <begin position="2474"/>
        <end position="2556"/>
    </location>
</feature>
<feature type="domain" description="Lipoprotein-associated type-17" evidence="1">
    <location>
        <begin position="471"/>
        <end position="535"/>
    </location>
</feature>
<dbReference type="Proteomes" id="UP000009072">
    <property type="component" value="Chromosome"/>
</dbReference>